<dbReference type="AlphaFoldDB" id="A0A183JQN8"/>
<evidence type="ECO:0000313" key="2">
    <source>
        <dbReference type="WBParaSite" id="SCUD_0000502701-mRNA-1"/>
    </source>
</evidence>
<protein>
    <submittedName>
        <fullName evidence="2">Reverse transcriptase domain-containing protein</fullName>
    </submittedName>
</protein>
<proteinExistence type="predicted"/>
<feature type="region of interest" description="Disordered" evidence="1">
    <location>
        <begin position="62"/>
        <end position="84"/>
    </location>
</feature>
<reference evidence="2" key="1">
    <citation type="submission" date="2016-06" db="UniProtKB">
        <authorList>
            <consortium name="WormBaseParasite"/>
        </authorList>
    </citation>
    <scope>IDENTIFICATION</scope>
</reference>
<accession>A0A183JQN8</accession>
<dbReference type="STRING" id="6186.A0A183JQN8"/>
<evidence type="ECO:0000256" key="1">
    <source>
        <dbReference type="SAM" id="MobiDB-lite"/>
    </source>
</evidence>
<feature type="compositionally biased region" description="Basic and acidic residues" evidence="1">
    <location>
        <begin position="66"/>
        <end position="75"/>
    </location>
</feature>
<name>A0A183JQN8_9TREM</name>
<organism evidence="2">
    <name type="scientific">Schistosoma curassoni</name>
    <dbReference type="NCBI Taxonomy" id="6186"/>
    <lineage>
        <taxon>Eukaryota</taxon>
        <taxon>Metazoa</taxon>
        <taxon>Spiralia</taxon>
        <taxon>Lophotrochozoa</taxon>
        <taxon>Platyhelminthes</taxon>
        <taxon>Trematoda</taxon>
        <taxon>Digenea</taxon>
        <taxon>Strigeidida</taxon>
        <taxon>Schistosomatoidea</taxon>
        <taxon>Schistosomatidae</taxon>
        <taxon>Schistosoma</taxon>
    </lineage>
</organism>
<dbReference type="WBParaSite" id="SCUD_0000502701-mRNA-1">
    <property type="protein sequence ID" value="SCUD_0000502701-mRNA-1"/>
    <property type="gene ID" value="SCUD_0000502701"/>
</dbReference>
<sequence>LSLVRQTHSNLSLYVNYFTCKFSRLWNNLSQSIRTIKSLPFFARCIDAYCSSGSALNVLAPVPPEEPVHGSDNRPHTSNSTQDHYIHNQPPSIPIIPPTPTFNAKLPLSASPLSVTIANDSSAQNTVPGLPKPRSKLHIGAFNVRTLCQIGQQAPLARTLESRTND</sequence>